<proteinExistence type="predicted"/>
<dbReference type="InterPro" id="IPR029056">
    <property type="entry name" value="Ribokinase-like"/>
</dbReference>
<keyword evidence="5" id="KW-1185">Reference proteome</keyword>
<comment type="pathway">
    <text evidence="1">Cofactor biosynthesis; thiamine diphosphate biosynthesis.</text>
</comment>
<evidence type="ECO:0000256" key="1">
    <source>
        <dbReference type="ARBA" id="ARBA00004948"/>
    </source>
</evidence>
<feature type="domain" description="Pyridoxamine kinase/Phosphomethylpyrimidine kinase" evidence="3">
    <location>
        <begin position="12"/>
        <end position="258"/>
    </location>
</feature>
<dbReference type="EMBL" id="BSNF01000006">
    <property type="protein sequence ID" value="GLQ06339.1"/>
    <property type="molecule type" value="Genomic_DNA"/>
</dbReference>
<comment type="caution">
    <text evidence="4">The sequence shown here is derived from an EMBL/GenBank/DDBJ whole genome shotgun (WGS) entry which is preliminary data.</text>
</comment>
<protein>
    <recommendedName>
        <fullName evidence="2">hydroxymethylpyrimidine kinase</fullName>
        <ecNumber evidence="2">2.7.1.49</ecNumber>
    </recommendedName>
</protein>
<dbReference type="PANTHER" id="PTHR20858">
    <property type="entry name" value="PHOSPHOMETHYLPYRIMIDINE KINASE"/>
    <property type="match status" value="1"/>
</dbReference>
<keyword evidence="4" id="KW-0808">Transferase</keyword>
<reference evidence="4" key="2">
    <citation type="submission" date="2023-01" db="EMBL/GenBank/DDBJ databases">
        <title>Draft genome sequence of Sneathiella chinensis strain NBRC 103408.</title>
        <authorList>
            <person name="Sun Q."/>
            <person name="Mori K."/>
        </authorList>
    </citation>
    <scope>NUCLEOTIDE SEQUENCE</scope>
    <source>
        <strain evidence="4">NBRC 103408</strain>
    </source>
</reference>
<dbReference type="NCBIfam" id="TIGR00097">
    <property type="entry name" value="HMP-P_kinase"/>
    <property type="match status" value="1"/>
</dbReference>
<dbReference type="PROSITE" id="PS50007">
    <property type="entry name" value="PIPLC_X_DOMAIN"/>
    <property type="match status" value="1"/>
</dbReference>
<name>A0ABQ5U4X6_9PROT</name>
<dbReference type="PANTHER" id="PTHR20858:SF17">
    <property type="entry name" value="HYDROXYMETHYLPYRIMIDINE_PHOSPHOMETHYLPYRIMIDINE KINASE THI20-RELATED"/>
    <property type="match status" value="1"/>
</dbReference>
<gene>
    <name evidence="4" type="ORF">GCM10007924_15600</name>
</gene>
<evidence type="ECO:0000256" key="2">
    <source>
        <dbReference type="ARBA" id="ARBA00012135"/>
    </source>
</evidence>
<sequence>MLGKVLSIAGSDSGGGAGIQADLKTIQALGGFGMTALTAMTAQNTEGVTAVEGVSPDFVVEQIRVVMDDLGVDAIKVGMLHSAAVINAVADYLESLDNLPPIVVDPVMIAKGGANLLSEDAEDAIMGRLLPKLTTLLTPNIPEAECLVGWKIETFEDREKAGRELLAKGPGAVLMKGGHAEGPVVTDLLVLPEGSLRFEHPRVSSRHTHGTGCTLSSAIATGLAQGLPLDQAVERGLRYVEIAILEAPGYGRGHGPLHHGHTVRDF</sequence>
<dbReference type="InterPro" id="IPR004399">
    <property type="entry name" value="HMP/HMP-P_kinase_dom"/>
</dbReference>
<organism evidence="4 5">
    <name type="scientific">Sneathiella chinensis</name>
    <dbReference type="NCBI Taxonomy" id="349750"/>
    <lineage>
        <taxon>Bacteria</taxon>
        <taxon>Pseudomonadati</taxon>
        <taxon>Pseudomonadota</taxon>
        <taxon>Alphaproteobacteria</taxon>
        <taxon>Sneathiellales</taxon>
        <taxon>Sneathiellaceae</taxon>
        <taxon>Sneathiella</taxon>
    </lineage>
</organism>
<dbReference type="RefSeq" id="WP_169560389.1">
    <property type="nucleotide sequence ID" value="NZ_BSNF01000006.1"/>
</dbReference>
<reference evidence="4" key="1">
    <citation type="journal article" date="2014" name="Int. J. Syst. Evol. Microbiol.">
        <title>Complete genome of a new Firmicutes species belonging to the dominant human colonic microbiota ('Ruminococcus bicirculans') reveals two chromosomes and a selective capacity to utilize plant glucans.</title>
        <authorList>
            <consortium name="NISC Comparative Sequencing Program"/>
            <person name="Wegmann U."/>
            <person name="Louis P."/>
            <person name="Goesmann A."/>
            <person name="Henrissat B."/>
            <person name="Duncan S.H."/>
            <person name="Flint H.J."/>
        </authorList>
    </citation>
    <scope>NUCLEOTIDE SEQUENCE</scope>
    <source>
        <strain evidence="4">NBRC 103408</strain>
    </source>
</reference>
<evidence type="ECO:0000313" key="4">
    <source>
        <dbReference type="EMBL" id="GLQ06339.1"/>
    </source>
</evidence>
<dbReference type="CDD" id="cd01169">
    <property type="entry name" value="HMPP_kinase"/>
    <property type="match status" value="1"/>
</dbReference>
<evidence type="ECO:0000259" key="3">
    <source>
        <dbReference type="Pfam" id="PF08543"/>
    </source>
</evidence>
<dbReference type="Gene3D" id="3.40.1190.20">
    <property type="match status" value="1"/>
</dbReference>
<dbReference type="GO" id="GO:0016301">
    <property type="term" value="F:kinase activity"/>
    <property type="evidence" value="ECO:0007669"/>
    <property type="project" value="UniProtKB-KW"/>
</dbReference>
<evidence type="ECO:0000313" key="5">
    <source>
        <dbReference type="Proteomes" id="UP001161409"/>
    </source>
</evidence>
<dbReference type="Pfam" id="PF08543">
    <property type="entry name" value="Phos_pyr_kin"/>
    <property type="match status" value="1"/>
</dbReference>
<dbReference type="Proteomes" id="UP001161409">
    <property type="component" value="Unassembled WGS sequence"/>
</dbReference>
<dbReference type="InterPro" id="IPR013749">
    <property type="entry name" value="PM/HMP-P_kinase-1"/>
</dbReference>
<keyword evidence="4" id="KW-0418">Kinase</keyword>
<accession>A0ABQ5U4X6</accession>
<dbReference type="SUPFAM" id="SSF53613">
    <property type="entry name" value="Ribokinase-like"/>
    <property type="match status" value="1"/>
</dbReference>
<dbReference type="EC" id="2.7.1.49" evidence="2"/>